<dbReference type="EMBL" id="JAGRRH010000003">
    <property type="protein sequence ID" value="KAG7372113.1"/>
    <property type="molecule type" value="Genomic_DNA"/>
</dbReference>
<organism evidence="5 6">
    <name type="scientific">Nitzschia inconspicua</name>
    <dbReference type="NCBI Taxonomy" id="303405"/>
    <lineage>
        <taxon>Eukaryota</taxon>
        <taxon>Sar</taxon>
        <taxon>Stramenopiles</taxon>
        <taxon>Ochrophyta</taxon>
        <taxon>Bacillariophyta</taxon>
        <taxon>Bacillariophyceae</taxon>
        <taxon>Bacillariophycidae</taxon>
        <taxon>Bacillariales</taxon>
        <taxon>Bacillariaceae</taxon>
        <taxon>Nitzschia</taxon>
    </lineage>
</organism>
<evidence type="ECO:0000313" key="6">
    <source>
        <dbReference type="Proteomes" id="UP000693970"/>
    </source>
</evidence>
<feature type="region of interest" description="Disordered" evidence="2">
    <location>
        <begin position="275"/>
        <end position="366"/>
    </location>
</feature>
<evidence type="ECO:0000256" key="1">
    <source>
        <dbReference type="ARBA" id="ARBA00010883"/>
    </source>
</evidence>
<sequence length="1849" mass="207028">MDRDEEEMTTASAGALSSTTRTDAASEPTTLQLSTTARDEKLFGWVPPSYLKPYLIYIKGVGGCLVSFFLVAPDKFFTWIWSLVWTVVGVTLGIGFGAGLALHVFHQLQAWQKVHDNKKHSSDTALLSQSYHDRRNIGSSASTPKRKSGLVRDFSSSVMSSAAYQHHMNSTTSFLEDGNSYLSLMAQAGYPIPDRVLRGQVLREDHSFFNITYQFTDAKIHDQQAVRLMADEFPTLPEPVTRELGRFIEHVMRDHISGWYCRLDSGILYRPEAEKREEGIPRDGGDVSASTSNESTGSNSNEGKASSNETSTPSKDPNNMRHQSGGTGSAVKSTPSSASRNSSSAGNDTPSKKNGDQQKDPPHSNAARKMVFSTLTHRRAPMIDCTYRVLSAAFGNLATRAEHVNVPELVLLKWTQVLGHTFKTYRTLRKVAQEKNASHGILERPPTELEITREYLLAGKLHRAIIFGLDVPSLLFADASGDECGCGTDVEPKDPTQVLEQRLYHTNMVRECELDYNRVVASRLIRALLPKSESNSHCVMALVVEIFAACVFQPLMNLWVPSFLNDIIVKAMAAPMTDNDITITTACAEDAQLPEPEPSTDADHTTTDDRTEQVDDVEQDRDTPEIVDGNDEDYPPNETSEEEGNAVRSLDCTFQGLRSASFGSAEDPDYLTDGDASVAFKLLTLSRMALVELAKFMNFDECRDARTYNRESGVDWDDPDCQTAVLKLVLVIEAALLDGRCSHRKILLYSEMMREKSPEGLADNNFDSSEIYEKPVPPDTMTHLLMEMTSDMEAFEKRVAANPAPLLSLEEKSSDMFQLEANEVTTLRTLISTWLHTGQLYRALSLISSAMDSVFFPYYSDGAFLANRVDRESLVKEMKLLNEVDIMVETMVVLASPRLDVAEEYALITPLVGQSNGQSPEKQPRPTASDAGAASDALVRDLADFGHSTPRYLDFQRNAAFAASLRSERERRLRAWEARPADNSIHTVLRKTATKKIDFELHSELHNLVRLFFNGTNIMSIRDAARKNDGGEEESRAGNEKVSLLTVETAAGRRRLEVPDDDSSFLLRAQARKVNPVSVHRDDRNHEQSFQRFQATYEEPAVAPGSTRYNGGKFLRRCLLEYYPSNRTASIDPQSDTRKLDRRRGKSIRNEPAPMDQNATQYLSQAFLREKHLCQKWLPKASQSFLSSSLMEPTDFNSAPRTGKALDFVYRMSLFERPVVDLDGKRFTIQDPASKGVHRADASSLEISDASLSYMLLYVGTDWGNQESPESDVRNKVEMGPDGYPMIFFRISTKVGEIVNTEMKPYRMSFIRAALVVTSSRQEAQNQSLLECIKVGSAKSATKTRAEEQLRPTLKILEFANDNSKDQTKASCLVRDLKLGIYHIDKQQLRRNGLLSLRHPTNILHLNAEVEGATSARDIPLAKITNSKLLPDDTLYKIRCTAVVELLDNDDAVLELEPYALDDGSLAAIYREEWIVYRSMKDFQILHKQLKGEVNLQESTMSTGTRIVGAATAALSSRSSGRRNKKVLIPSLAQAGKIGAMGVTKRSIEKRKELLDEYIGYLLSSNSLMNRCSELLLFLGASHPFPPEVTVTKTPANFMDPFGRMGFVRSVALKESGEVVKLRRKFSPRKPTKRKLLSRVSSKLASNSNDVKSISTQQIPLDFSDMDPAIASKVDQIPLAEVRNHVVELMRYSFGFENASFVRSQMLAALETASFVAIAKQSDFRRVLYNLHTRKLNGEALGGWIRMLLDLLWPDGVWMKTKPLLTLEEEERLRDESREKLHEGFPDNFKKILGKELSKEGLDMIHDMLQNRLVVKSMFYMLFDLVWIEILPELRDSLPCASALDLDLL</sequence>
<proteinExistence type="inferred from homology"/>
<feature type="compositionally biased region" description="Polar residues" evidence="2">
    <location>
        <begin position="912"/>
        <end position="921"/>
    </location>
</feature>
<dbReference type="InterPro" id="IPR003114">
    <property type="entry name" value="Phox_assoc"/>
</dbReference>
<feature type="transmembrane region" description="Helical" evidence="3">
    <location>
        <begin position="79"/>
        <end position="105"/>
    </location>
</feature>
<protein>
    <submittedName>
        <fullName evidence="5">PXA domain containing protein</fullName>
    </submittedName>
</protein>
<name>A0A9K3M0R1_9STRA</name>
<comment type="similarity">
    <text evidence="1">Belongs to the sorting nexin family.</text>
</comment>
<comment type="caution">
    <text evidence="5">The sequence shown here is derived from an EMBL/GenBank/DDBJ whole genome shotgun (WGS) entry which is preliminary data.</text>
</comment>
<feature type="compositionally biased region" description="Basic and acidic residues" evidence="2">
    <location>
        <begin position="601"/>
        <end position="613"/>
    </location>
</feature>
<feature type="region of interest" description="Disordered" evidence="2">
    <location>
        <begin position="1129"/>
        <end position="1155"/>
    </location>
</feature>
<keyword evidence="3" id="KW-1133">Transmembrane helix</keyword>
<dbReference type="PANTHER" id="PTHR22775:SF3">
    <property type="entry name" value="SORTING NEXIN-13"/>
    <property type="match status" value="1"/>
</dbReference>
<feature type="region of interest" description="Disordered" evidence="2">
    <location>
        <begin position="912"/>
        <end position="933"/>
    </location>
</feature>
<keyword evidence="3" id="KW-0812">Transmembrane</keyword>
<dbReference type="InterPro" id="IPR013937">
    <property type="entry name" value="Sorting_nexin_C"/>
</dbReference>
<dbReference type="InterPro" id="IPR001683">
    <property type="entry name" value="PX_dom"/>
</dbReference>
<evidence type="ECO:0000256" key="3">
    <source>
        <dbReference type="SAM" id="Phobius"/>
    </source>
</evidence>
<gene>
    <name evidence="5" type="ORF">IV203_018256</name>
</gene>
<feature type="region of interest" description="Disordered" evidence="2">
    <location>
        <begin position="1"/>
        <end position="30"/>
    </location>
</feature>
<dbReference type="PROSITE" id="PS50195">
    <property type="entry name" value="PX"/>
    <property type="match status" value="1"/>
</dbReference>
<dbReference type="PANTHER" id="PTHR22775">
    <property type="entry name" value="SORTING NEXIN"/>
    <property type="match status" value="1"/>
</dbReference>
<dbReference type="GO" id="GO:0035091">
    <property type="term" value="F:phosphatidylinositol binding"/>
    <property type="evidence" value="ECO:0007669"/>
    <property type="project" value="InterPro"/>
</dbReference>
<dbReference type="OrthoDB" id="120967at2759"/>
<feature type="compositionally biased region" description="Low complexity" evidence="2">
    <location>
        <begin position="290"/>
        <end position="303"/>
    </location>
</feature>
<keyword evidence="6" id="KW-1185">Reference proteome</keyword>
<dbReference type="Pfam" id="PF08628">
    <property type="entry name" value="Nexin_C"/>
    <property type="match status" value="1"/>
</dbReference>
<dbReference type="Proteomes" id="UP000693970">
    <property type="component" value="Unassembled WGS sequence"/>
</dbReference>
<evidence type="ECO:0000256" key="2">
    <source>
        <dbReference type="SAM" id="MobiDB-lite"/>
    </source>
</evidence>
<feature type="compositionally biased region" description="Basic and acidic residues" evidence="2">
    <location>
        <begin position="275"/>
        <end position="285"/>
    </location>
</feature>
<feature type="transmembrane region" description="Helical" evidence="3">
    <location>
        <begin position="54"/>
        <end position="72"/>
    </location>
</feature>
<feature type="compositionally biased region" description="Low complexity" evidence="2">
    <location>
        <begin position="333"/>
        <end position="344"/>
    </location>
</feature>
<dbReference type="Pfam" id="PF02194">
    <property type="entry name" value="PXA"/>
    <property type="match status" value="1"/>
</dbReference>
<reference evidence="5" key="2">
    <citation type="submission" date="2021-04" db="EMBL/GenBank/DDBJ databases">
        <authorList>
            <person name="Podell S."/>
        </authorList>
    </citation>
    <scope>NUCLEOTIDE SEQUENCE</scope>
    <source>
        <strain evidence="5">Hildebrandi</strain>
    </source>
</reference>
<feature type="compositionally biased region" description="Polar residues" evidence="2">
    <location>
        <begin position="304"/>
        <end position="324"/>
    </location>
</feature>
<keyword evidence="3" id="KW-0472">Membrane</keyword>
<feature type="domain" description="PX" evidence="4">
    <location>
        <begin position="1414"/>
        <end position="1586"/>
    </location>
</feature>
<evidence type="ECO:0000313" key="5">
    <source>
        <dbReference type="EMBL" id="KAG7372113.1"/>
    </source>
</evidence>
<feature type="compositionally biased region" description="Acidic residues" evidence="2">
    <location>
        <begin position="628"/>
        <end position="644"/>
    </location>
</feature>
<reference evidence="5" key="1">
    <citation type="journal article" date="2021" name="Sci. Rep.">
        <title>Diploid genomic architecture of Nitzschia inconspicua, an elite biomass production diatom.</title>
        <authorList>
            <person name="Oliver A."/>
            <person name="Podell S."/>
            <person name="Pinowska A."/>
            <person name="Traller J.C."/>
            <person name="Smith S.R."/>
            <person name="McClure R."/>
            <person name="Beliaev A."/>
            <person name="Bohutskyi P."/>
            <person name="Hill E.A."/>
            <person name="Rabines A."/>
            <person name="Zheng H."/>
            <person name="Allen L.Z."/>
            <person name="Kuo A."/>
            <person name="Grigoriev I.V."/>
            <person name="Allen A.E."/>
            <person name="Hazlebeck D."/>
            <person name="Allen E.E."/>
        </authorList>
    </citation>
    <scope>NUCLEOTIDE SEQUENCE</scope>
    <source>
        <strain evidence="5">Hildebrandi</strain>
    </source>
</reference>
<accession>A0A9K3M0R1</accession>
<feature type="region of interest" description="Disordered" evidence="2">
    <location>
        <begin position="590"/>
        <end position="646"/>
    </location>
</feature>
<feature type="compositionally biased region" description="Low complexity" evidence="2">
    <location>
        <begin position="9"/>
        <end position="22"/>
    </location>
</feature>
<evidence type="ECO:0000259" key="4">
    <source>
        <dbReference type="PROSITE" id="PS50195"/>
    </source>
</evidence>
<feature type="compositionally biased region" description="Basic and acidic residues" evidence="2">
    <location>
        <begin position="350"/>
        <end position="362"/>
    </location>
</feature>